<dbReference type="OrthoDB" id="2162182at2759"/>
<reference evidence="1 2" key="1">
    <citation type="submission" date="2016-08" db="EMBL/GenBank/DDBJ databases">
        <title>Genomes of anaerobic fungi encode conserved fungal cellulosomes for biomass hydrolysis.</title>
        <authorList>
            <consortium name="DOE Joint Genome Institute"/>
            <person name="Haitjema C.H."/>
            <person name="Gilmore S.P."/>
            <person name="Henske J.K."/>
            <person name="Solomon K.V."/>
            <person name="De Groot R."/>
            <person name="Kuo A."/>
            <person name="Mondo S.J."/>
            <person name="Salamov A.A."/>
            <person name="Labutti K."/>
            <person name="Zhao Z."/>
            <person name="Chiniquy J."/>
            <person name="Barry K."/>
            <person name="Brewer H.M."/>
            <person name="Purvine S.O."/>
            <person name="Wright A.T."/>
            <person name="Boxma B."/>
            <person name="Van Alen T."/>
            <person name="Hackstein J.H."/>
            <person name="Baker S.E."/>
            <person name="Grigoriev I.V."/>
            <person name="O'Malley M.A."/>
        </authorList>
    </citation>
    <scope>NUCLEOTIDE SEQUENCE [LARGE SCALE GENOMIC DNA]</scope>
    <source>
        <strain evidence="2">finn</strain>
    </source>
</reference>
<protein>
    <submittedName>
        <fullName evidence="1">Uncharacterized protein</fullName>
    </submittedName>
</protein>
<evidence type="ECO:0000313" key="2">
    <source>
        <dbReference type="Proteomes" id="UP000193719"/>
    </source>
</evidence>
<dbReference type="AlphaFoldDB" id="A0A1Y1V6L2"/>
<proteinExistence type="predicted"/>
<accession>A0A1Y1V6L2</accession>
<reference evidence="1 2" key="2">
    <citation type="submission" date="2016-08" db="EMBL/GenBank/DDBJ databases">
        <title>Pervasive Adenine N6-methylation of Active Genes in Fungi.</title>
        <authorList>
            <consortium name="DOE Joint Genome Institute"/>
            <person name="Mondo S.J."/>
            <person name="Dannebaum R.O."/>
            <person name="Kuo R.C."/>
            <person name="Labutti K."/>
            <person name="Haridas S."/>
            <person name="Kuo A."/>
            <person name="Salamov A."/>
            <person name="Ahrendt S.R."/>
            <person name="Lipzen A."/>
            <person name="Sullivan W."/>
            <person name="Andreopoulos W.B."/>
            <person name="Clum A."/>
            <person name="Lindquist E."/>
            <person name="Daum C."/>
            <person name="Ramamoorthy G.K."/>
            <person name="Gryganskyi A."/>
            <person name="Culley D."/>
            <person name="Magnuson J.K."/>
            <person name="James T.Y."/>
            <person name="O'Malley M.A."/>
            <person name="Stajich J.E."/>
            <person name="Spatafora J.W."/>
            <person name="Visel A."/>
            <person name="Grigoriev I.V."/>
        </authorList>
    </citation>
    <scope>NUCLEOTIDE SEQUENCE [LARGE SCALE GENOMIC DNA]</scope>
    <source>
        <strain evidence="2">finn</strain>
    </source>
</reference>
<dbReference type="Proteomes" id="UP000193719">
    <property type="component" value="Unassembled WGS sequence"/>
</dbReference>
<sequence>MYSNNYLYRRPSNASDSSSVTLTDDKCYGINNSPYSSSYNNYNSNNYNAYDIYNSPYFNAIDEEYKNLPYASSYSNSDPLTINRNFSGNYNNYRYKNNNYNNNYGSSSFPTYSNSNYYNNYENNRRNSHYRSLSVGNTPSYGSNNYNYEDESDDGVYRSDNNNNYIYITRSSSNPSGRRMKYNSGGNYLNSYSKRNNHNNPIDYLDLSVNCNNYSDNKLERRKRRSRINSKLGSDYYPYERKKGLLENITSKFRKLRFSSDKYEDDQCNYYDTP</sequence>
<evidence type="ECO:0000313" key="1">
    <source>
        <dbReference type="EMBL" id="ORX48459.1"/>
    </source>
</evidence>
<comment type="caution">
    <text evidence="1">The sequence shown here is derived from an EMBL/GenBank/DDBJ whole genome shotgun (WGS) entry which is preliminary data.</text>
</comment>
<keyword evidence="2" id="KW-1185">Reference proteome</keyword>
<dbReference type="EMBL" id="MCFH01000027">
    <property type="protein sequence ID" value="ORX48459.1"/>
    <property type="molecule type" value="Genomic_DNA"/>
</dbReference>
<gene>
    <name evidence="1" type="ORF">BCR36DRAFT_293642</name>
</gene>
<organism evidence="1 2">
    <name type="scientific">Piromyces finnis</name>
    <dbReference type="NCBI Taxonomy" id="1754191"/>
    <lineage>
        <taxon>Eukaryota</taxon>
        <taxon>Fungi</taxon>
        <taxon>Fungi incertae sedis</taxon>
        <taxon>Chytridiomycota</taxon>
        <taxon>Chytridiomycota incertae sedis</taxon>
        <taxon>Neocallimastigomycetes</taxon>
        <taxon>Neocallimastigales</taxon>
        <taxon>Neocallimastigaceae</taxon>
        <taxon>Piromyces</taxon>
    </lineage>
</organism>
<name>A0A1Y1V6L2_9FUNG</name>